<keyword evidence="1" id="KW-0812">Transmembrane</keyword>
<evidence type="ECO:0000313" key="2">
    <source>
        <dbReference type="EMBL" id="KZV83502.1"/>
    </source>
</evidence>
<reference evidence="2 3" key="1">
    <citation type="journal article" date="2016" name="Mol. Biol. Evol.">
        <title>Comparative Genomics of Early-Diverging Mushroom-Forming Fungi Provides Insights into the Origins of Lignocellulose Decay Capabilities.</title>
        <authorList>
            <person name="Nagy L.G."/>
            <person name="Riley R."/>
            <person name="Tritt A."/>
            <person name="Adam C."/>
            <person name="Daum C."/>
            <person name="Floudas D."/>
            <person name="Sun H."/>
            <person name="Yadav J.S."/>
            <person name="Pangilinan J."/>
            <person name="Larsson K.H."/>
            <person name="Matsuura K."/>
            <person name="Barry K."/>
            <person name="Labutti K."/>
            <person name="Kuo R."/>
            <person name="Ohm R.A."/>
            <person name="Bhattacharya S.S."/>
            <person name="Shirouzu T."/>
            <person name="Yoshinaga Y."/>
            <person name="Martin F.M."/>
            <person name="Grigoriev I.V."/>
            <person name="Hibbett D.S."/>
        </authorList>
    </citation>
    <scope>NUCLEOTIDE SEQUENCE [LARGE SCALE GENOMIC DNA]</scope>
    <source>
        <strain evidence="2 3">HHB12029</strain>
    </source>
</reference>
<gene>
    <name evidence="2" type="ORF">EXIGLDRAFT_311392</name>
</gene>
<dbReference type="AlphaFoldDB" id="A0A165CZJ0"/>
<sequence>MNILGARPDHFCDVISSLSLRVTAFWHFWSVSATSVAALAVSLICRCIGRRPGTTDTELPSDVPARTERPGSHASCALYDRSSGRTCRSKHDLYADEVPTRGCFQGLSRTFFSGLLPVAAPSKVQCHSCTLPHCRAACVVPFTRPRWGGHTKIFMWTVTWTAR</sequence>
<evidence type="ECO:0000256" key="1">
    <source>
        <dbReference type="SAM" id="Phobius"/>
    </source>
</evidence>
<protein>
    <submittedName>
        <fullName evidence="2">Uncharacterized protein</fullName>
    </submittedName>
</protein>
<accession>A0A165CZJ0</accession>
<dbReference type="EMBL" id="KV426268">
    <property type="protein sequence ID" value="KZV83502.1"/>
    <property type="molecule type" value="Genomic_DNA"/>
</dbReference>
<dbReference type="Proteomes" id="UP000077266">
    <property type="component" value="Unassembled WGS sequence"/>
</dbReference>
<feature type="transmembrane region" description="Helical" evidence="1">
    <location>
        <begin position="26"/>
        <end position="45"/>
    </location>
</feature>
<keyword evidence="1" id="KW-0472">Membrane</keyword>
<evidence type="ECO:0000313" key="3">
    <source>
        <dbReference type="Proteomes" id="UP000077266"/>
    </source>
</evidence>
<dbReference type="InParanoid" id="A0A165CZJ0"/>
<name>A0A165CZJ0_EXIGL</name>
<organism evidence="2 3">
    <name type="scientific">Exidia glandulosa HHB12029</name>
    <dbReference type="NCBI Taxonomy" id="1314781"/>
    <lineage>
        <taxon>Eukaryota</taxon>
        <taxon>Fungi</taxon>
        <taxon>Dikarya</taxon>
        <taxon>Basidiomycota</taxon>
        <taxon>Agaricomycotina</taxon>
        <taxon>Agaricomycetes</taxon>
        <taxon>Auriculariales</taxon>
        <taxon>Exidiaceae</taxon>
        <taxon>Exidia</taxon>
    </lineage>
</organism>
<keyword evidence="3" id="KW-1185">Reference proteome</keyword>
<proteinExistence type="predicted"/>
<keyword evidence="1" id="KW-1133">Transmembrane helix</keyword>